<comment type="similarity">
    <text evidence="2">Belongs to the archaeal-type GPI family.</text>
</comment>
<accession>A0A1H1ZNR6</accession>
<dbReference type="InterPro" id="IPR014710">
    <property type="entry name" value="RmlC-like_jellyroll"/>
</dbReference>
<dbReference type="UniPathway" id="UPA00109">
    <property type="reaction ID" value="UER00181"/>
</dbReference>
<evidence type="ECO:0000313" key="8">
    <source>
        <dbReference type="EMBL" id="SDT35259.1"/>
    </source>
</evidence>
<dbReference type="GO" id="GO:0006096">
    <property type="term" value="P:glycolytic process"/>
    <property type="evidence" value="ECO:0007669"/>
    <property type="project" value="UniProtKB-UniPathway"/>
</dbReference>
<evidence type="ECO:0000313" key="9">
    <source>
        <dbReference type="Proteomes" id="UP000199092"/>
    </source>
</evidence>
<dbReference type="Pfam" id="PF06560">
    <property type="entry name" value="GPI"/>
    <property type="match status" value="1"/>
</dbReference>
<dbReference type="CDD" id="cd02218">
    <property type="entry name" value="cupin_PGI"/>
    <property type="match status" value="1"/>
</dbReference>
<dbReference type="RefSeq" id="WP_091415026.1">
    <property type="nucleotide sequence ID" value="NZ_LT629749.1"/>
</dbReference>
<keyword evidence="9" id="KW-1185">Reference proteome</keyword>
<proteinExistence type="inferred from homology"/>
<dbReference type="EMBL" id="LT629749">
    <property type="protein sequence ID" value="SDT35259.1"/>
    <property type="molecule type" value="Genomic_DNA"/>
</dbReference>
<evidence type="ECO:0000259" key="7">
    <source>
        <dbReference type="Pfam" id="PF06560"/>
    </source>
</evidence>
<dbReference type="InterPro" id="IPR010551">
    <property type="entry name" value="G6P_isomerase_prok"/>
</dbReference>
<comment type="catalytic activity">
    <reaction evidence="6">
        <text>alpha-D-glucose 6-phosphate = beta-D-fructose 6-phosphate</text>
        <dbReference type="Rhea" id="RHEA:11816"/>
        <dbReference type="ChEBI" id="CHEBI:57634"/>
        <dbReference type="ChEBI" id="CHEBI:58225"/>
        <dbReference type="EC" id="5.3.1.9"/>
    </reaction>
</comment>
<dbReference type="GO" id="GO:0004347">
    <property type="term" value="F:glucose-6-phosphate isomerase activity"/>
    <property type="evidence" value="ECO:0007669"/>
    <property type="project" value="UniProtKB-EC"/>
</dbReference>
<keyword evidence="4" id="KW-0312">Gluconeogenesis</keyword>
<dbReference type="SUPFAM" id="SSF51182">
    <property type="entry name" value="RmlC-like cupins"/>
    <property type="match status" value="1"/>
</dbReference>
<dbReference type="InterPro" id="IPR011051">
    <property type="entry name" value="RmlC_Cupin_sf"/>
</dbReference>
<evidence type="ECO:0000256" key="3">
    <source>
        <dbReference type="ARBA" id="ARBA00011952"/>
    </source>
</evidence>
<keyword evidence="5" id="KW-0324">Glycolysis</keyword>
<feature type="domain" description="Glucose-6-phosphate isomerase prokaryote" evidence="7">
    <location>
        <begin position="35"/>
        <end position="194"/>
    </location>
</feature>
<name>A0A1H1ZNR6_9ACTN</name>
<keyword evidence="8" id="KW-0413">Isomerase</keyword>
<dbReference type="Gene3D" id="2.60.120.10">
    <property type="entry name" value="Jelly Rolls"/>
    <property type="match status" value="1"/>
</dbReference>
<evidence type="ECO:0000256" key="1">
    <source>
        <dbReference type="ARBA" id="ARBA00004926"/>
    </source>
</evidence>
<dbReference type="STRING" id="546871.SAMN04488543_3897"/>
<dbReference type="GO" id="GO:0006094">
    <property type="term" value="P:gluconeogenesis"/>
    <property type="evidence" value="ECO:0007669"/>
    <property type="project" value="UniProtKB-KW"/>
</dbReference>
<dbReference type="AlphaFoldDB" id="A0A1H1ZNR6"/>
<dbReference type="EC" id="5.3.1.9" evidence="3"/>
<reference evidence="8 9" key="1">
    <citation type="submission" date="2016-10" db="EMBL/GenBank/DDBJ databases">
        <authorList>
            <person name="de Groot N.N."/>
        </authorList>
    </citation>
    <scope>NUCLEOTIDE SEQUENCE [LARGE SCALE GENOMIC DNA]</scope>
    <source>
        <strain evidence="8 9">DSM 21741</strain>
    </source>
</reference>
<evidence type="ECO:0000256" key="4">
    <source>
        <dbReference type="ARBA" id="ARBA00022432"/>
    </source>
</evidence>
<dbReference type="OrthoDB" id="5592106at2"/>
<evidence type="ECO:0000256" key="6">
    <source>
        <dbReference type="ARBA" id="ARBA00029321"/>
    </source>
</evidence>
<gene>
    <name evidence="8" type="ORF">SAMN04488543_3897</name>
</gene>
<organism evidence="8 9">
    <name type="scientific">Friedmanniella luteola</name>
    <dbReference type="NCBI Taxonomy" id="546871"/>
    <lineage>
        <taxon>Bacteria</taxon>
        <taxon>Bacillati</taxon>
        <taxon>Actinomycetota</taxon>
        <taxon>Actinomycetes</taxon>
        <taxon>Propionibacteriales</taxon>
        <taxon>Nocardioidaceae</taxon>
        <taxon>Friedmanniella</taxon>
    </lineage>
</organism>
<evidence type="ECO:0000256" key="2">
    <source>
        <dbReference type="ARBA" id="ARBA00006542"/>
    </source>
</evidence>
<protein>
    <recommendedName>
        <fullName evidence="3">glucose-6-phosphate isomerase</fullName>
        <ecNumber evidence="3">5.3.1.9</ecNumber>
    </recommendedName>
</protein>
<sequence length="205" mass="22505">MTEPEVRPVPPVTLTLRPEEGRLEGSNGRYEKFLPDLEGLYRDPDAYAHRLSTDDGSPVYWVETTQTEDGPGGLITGISVLEPGTVGQEYAMTRGHLHAVSDRSELYVGLSGRGVMVLDTLDGQSHVIEVTPGKAVYVPGHWVHRSVNVGDERFATLFTYAADAGQDYAIIERAGGMRSLVEVDGGGYRVRENPDHRGYQLLPRP</sequence>
<comment type="pathway">
    <text evidence="1">Carbohydrate degradation; glycolysis; D-glyceraldehyde 3-phosphate and glycerone phosphate from D-glucose: step 2/4.</text>
</comment>
<evidence type="ECO:0000256" key="5">
    <source>
        <dbReference type="ARBA" id="ARBA00023152"/>
    </source>
</evidence>
<dbReference type="Proteomes" id="UP000199092">
    <property type="component" value="Chromosome I"/>
</dbReference>
<dbReference type="GO" id="GO:0005737">
    <property type="term" value="C:cytoplasm"/>
    <property type="evidence" value="ECO:0007669"/>
    <property type="project" value="InterPro"/>
</dbReference>